<evidence type="ECO:0000313" key="1">
    <source>
        <dbReference type="EMBL" id="GJC89057.1"/>
    </source>
</evidence>
<keyword evidence="2" id="KW-1185">Reference proteome</keyword>
<sequence length="240" mass="27458">MDDELFENALYQWRFGAEEDDKMSKYARYGIDDLRNHPERGKLGTLFGNDDEMSDAEGPFPPIRALIVTPRVRGWHWDPNGTLVETSETHNYNGNVGELLYYDQVGRIAEDLKEAIPHISTVVVDYPPQLLTHAEMMMRNQGNMGEAVWSVVLLNRIRDTPRGKVMLQYQPAKSCNDNAAMRWWVDALPMLGDRFPNSKRSMPDQEQIGLQHRPSKLGITFAVAFGWTRNVWSTDDSGDQ</sequence>
<protein>
    <submittedName>
        <fullName evidence="1">Uncharacterized protein</fullName>
    </submittedName>
</protein>
<comment type="caution">
    <text evidence="1">The sequence shown here is derived from an EMBL/GenBank/DDBJ whole genome shotgun (WGS) entry which is preliminary data.</text>
</comment>
<reference evidence="1 2" key="1">
    <citation type="submission" date="2021-07" db="EMBL/GenBank/DDBJ databases">
        <title>Genome data of Colletotrichum spaethianum.</title>
        <authorList>
            <person name="Utami Y.D."/>
            <person name="Hiruma K."/>
        </authorList>
    </citation>
    <scope>NUCLEOTIDE SEQUENCE [LARGE SCALE GENOMIC DNA]</scope>
    <source>
        <strain evidence="1 2">MAFF 242679</strain>
    </source>
</reference>
<accession>A0AA37GZA1</accession>
<name>A0AA37GZA1_9PEZI</name>
<evidence type="ECO:0000313" key="2">
    <source>
        <dbReference type="Proteomes" id="UP001055172"/>
    </source>
</evidence>
<dbReference type="AlphaFoldDB" id="A0AA37GZA1"/>
<dbReference type="Proteomes" id="UP001055172">
    <property type="component" value="Unassembled WGS sequence"/>
</dbReference>
<proteinExistence type="predicted"/>
<dbReference type="EMBL" id="BPPX01000037">
    <property type="protein sequence ID" value="GJC89057.1"/>
    <property type="molecule type" value="Genomic_DNA"/>
</dbReference>
<organism evidence="1 2">
    <name type="scientific">Colletotrichum liriopes</name>
    <dbReference type="NCBI Taxonomy" id="708192"/>
    <lineage>
        <taxon>Eukaryota</taxon>
        <taxon>Fungi</taxon>
        <taxon>Dikarya</taxon>
        <taxon>Ascomycota</taxon>
        <taxon>Pezizomycotina</taxon>
        <taxon>Sordariomycetes</taxon>
        <taxon>Hypocreomycetidae</taxon>
        <taxon>Glomerellales</taxon>
        <taxon>Glomerellaceae</taxon>
        <taxon>Colletotrichum</taxon>
        <taxon>Colletotrichum spaethianum species complex</taxon>
    </lineage>
</organism>
<gene>
    <name evidence="1" type="ORF">ColLi_11895</name>
</gene>